<proteinExistence type="predicted"/>
<dbReference type="AlphaFoldDB" id="A0A371G895"/>
<evidence type="ECO:0000313" key="1">
    <source>
        <dbReference type="EMBL" id="RDX86772.1"/>
    </source>
</evidence>
<gene>
    <name evidence="1" type="ORF">CR513_31861</name>
</gene>
<keyword evidence="2" id="KW-1185">Reference proteome</keyword>
<comment type="caution">
    <text evidence="1">The sequence shown here is derived from an EMBL/GenBank/DDBJ whole genome shotgun (WGS) entry which is preliminary data.</text>
</comment>
<dbReference type="EMBL" id="QJKJ01006424">
    <property type="protein sequence ID" value="RDX86772.1"/>
    <property type="molecule type" value="Genomic_DNA"/>
</dbReference>
<sequence length="114" mass="13635">MVFKSRISLNVSKKGKERLDINGKIGTEQNLSQMEKEALRERMLKEDIQYVKNWIQAELRVEQRRGQELEDCSREIFFELRAEIAAWKGQVTNLENQAKQHLKFMEDDDTFWKD</sequence>
<protein>
    <submittedName>
        <fullName evidence="1">Uncharacterized protein</fullName>
    </submittedName>
</protein>
<dbReference type="Proteomes" id="UP000257109">
    <property type="component" value="Unassembled WGS sequence"/>
</dbReference>
<evidence type="ECO:0000313" key="2">
    <source>
        <dbReference type="Proteomes" id="UP000257109"/>
    </source>
</evidence>
<feature type="non-terminal residue" evidence="1">
    <location>
        <position position="1"/>
    </location>
</feature>
<organism evidence="1 2">
    <name type="scientific">Mucuna pruriens</name>
    <name type="common">Velvet bean</name>
    <name type="synonym">Dolichos pruriens</name>
    <dbReference type="NCBI Taxonomy" id="157652"/>
    <lineage>
        <taxon>Eukaryota</taxon>
        <taxon>Viridiplantae</taxon>
        <taxon>Streptophyta</taxon>
        <taxon>Embryophyta</taxon>
        <taxon>Tracheophyta</taxon>
        <taxon>Spermatophyta</taxon>
        <taxon>Magnoliopsida</taxon>
        <taxon>eudicotyledons</taxon>
        <taxon>Gunneridae</taxon>
        <taxon>Pentapetalae</taxon>
        <taxon>rosids</taxon>
        <taxon>fabids</taxon>
        <taxon>Fabales</taxon>
        <taxon>Fabaceae</taxon>
        <taxon>Papilionoideae</taxon>
        <taxon>50 kb inversion clade</taxon>
        <taxon>NPAAA clade</taxon>
        <taxon>indigoferoid/millettioid clade</taxon>
        <taxon>Phaseoleae</taxon>
        <taxon>Mucuna</taxon>
    </lineage>
</organism>
<accession>A0A371G895</accession>
<name>A0A371G895_MUCPR</name>
<reference evidence="1" key="1">
    <citation type="submission" date="2018-05" db="EMBL/GenBank/DDBJ databases">
        <title>Draft genome of Mucuna pruriens seed.</title>
        <authorList>
            <person name="Nnadi N.E."/>
            <person name="Vos R."/>
            <person name="Hasami M.H."/>
            <person name="Devisetty U.K."/>
            <person name="Aguiy J.C."/>
        </authorList>
    </citation>
    <scope>NUCLEOTIDE SEQUENCE [LARGE SCALE GENOMIC DNA]</scope>
    <source>
        <strain evidence="1">JCA_2017</strain>
    </source>
</reference>